<feature type="compositionally biased region" description="Polar residues" evidence="6">
    <location>
        <begin position="360"/>
        <end position="379"/>
    </location>
</feature>
<evidence type="ECO:0000256" key="2">
    <source>
        <dbReference type="ARBA" id="ARBA00022729"/>
    </source>
</evidence>
<dbReference type="InterPro" id="IPR051940">
    <property type="entry name" value="Chitin_bind-dev_reg"/>
</dbReference>
<dbReference type="PROSITE" id="PS50940">
    <property type="entry name" value="CHIT_BIND_II"/>
    <property type="match status" value="1"/>
</dbReference>
<feature type="region of interest" description="Disordered" evidence="6">
    <location>
        <begin position="174"/>
        <end position="214"/>
    </location>
</feature>
<gene>
    <name evidence="8" type="ORF">NP493_414g00031</name>
</gene>
<dbReference type="PANTHER" id="PTHR23301">
    <property type="entry name" value="CHITIN BINDING PERITROPHIN-A"/>
    <property type="match status" value="1"/>
</dbReference>
<sequence length="581" mass="64048">MYKDVSTIDVAGSPVSNPCSKGALDLGKFYHAFPGDPTKYVQCNIWGKAYIKTCPLGTQWHNDIVNCVNKHDTNIATNMISSQKTASDKSKGKGYVLYDTHYRPVGAPTMFAQPVVSNPCSSGRVRYVAHPQLPYKYFVCVNQRPLLASCAFYHVWVQQKARCVDMSEVTTTETTTTTPQAMTTTRPPTTTTTQATTTTTTTTMPTTTAPAPSTVTSMDRSVCLPANIRFHPYPGDETRYIECRLWQVISVHACPPSQVWNQLHQTCLSRPPPTTTTTPTTTIPVTTSPSQMESTSDQATSTKNFCLGAESHYFPYPPDSARFIQCDAFGNMFLRYCGSAKVWDNTYKTCVGRNIISWPQDKNNSGDGQNSTSGKQTGELTDTKLPIQVTCPQSYVWVIYTACCQLPVGVAVAYPRCQTGFKWSSKLQMCVAVKEPGVMRMKMPPTTPPPTTQAPTTPADENPCGKGKGNYFSVIYDSSLYLQCDDNGHVTVKRCAAGLVWNQQTVSCLRPATETGPRSAPVKLPRLCTPSSPLYQPHPGNNLLLLMCVRGAPYVMQCPYRAISVCNWPPFNVYGNTWIQE</sequence>
<keyword evidence="2" id="KW-0732">Signal</keyword>
<dbReference type="PANTHER" id="PTHR23301:SF0">
    <property type="entry name" value="CHITIN-BINDING TYPE-2 DOMAIN-CONTAINING PROTEIN-RELATED"/>
    <property type="match status" value="1"/>
</dbReference>
<keyword evidence="1" id="KW-0147">Chitin-binding</keyword>
<evidence type="ECO:0000256" key="4">
    <source>
        <dbReference type="ARBA" id="ARBA00023157"/>
    </source>
</evidence>
<feature type="region of interest" description="Disordered" evidence="6">
    <location>
        <begin position="359"/>
        <end position="379"/>
    </location>
</feature>
<name>A0AAD9NUD7_RIDPI</name>
<comment type="caution">
    <text evidence="8">The sequence shown here is derived from an EMBL/GenBank/DDBJ whole genome shotgun (WGS) entry which is preliminary data.</text>
</comment>
<protein>
    <recommendedName>
        <fullName evidence="7">Chitin-binding type-2 domain-containing protein</fullName>
    </recommendedName>
</protein>
<evidence type="ECO:0000313" key="8">
    <source>
        <dbReference type="EMBL" id="KAK2181028.1"/>
    </source>
</evidence>
<feature type="region of interest" description="Disordered" evidence="6">
    <location>
        <begin position="271"/>
        <end position="296"/>
    </location>
</feature>
<evidence type="ECO:0000256" key="6">
    <source>
        <dbReference type="SAM" id="MobiDB-lite"/>
    </source>
</evidence>
<keyword evidence="4" id="KW-1015">Disulfide bond</keyword>
<keyword evidence="3" id="KW-0677">Repeat</keyword>
<evidence type="ECO:0000256" key="3">
    <source>
        <dbReference type="ARBA" id="ARBA00022737"/>
    </source>
</evidence>
<proteinExistence type="predicted"/>
<feature type="domain" description="Chitin-binding type-2" evidence="7">
    <location>
        <begin position="461"/>
        <end position="508"/>
    </location>
</feature>
<keyword evidence="9" id="KW-1185">Reference proteome</keyword>
<dbReference type="InterPro" id="IPR002557">
    <property type="entry name" value="Chitin-bd_dom"/>
</dbReference>
<dbReference type="SUPFAM" id="SSF57625">
    <property type="entry name" value="Invertebrate chitin-binding proteins"/>
    <property type="match status" value="5"/>
</dbReference>
<dbReference type="GO" id="GO:0005576">
    <property type="term" value="C:extracellular region"/>
    <property type="evidence" value="ECO:0007669"/>
    <property type="project" value="InterPro"/>
</dbReference>
<dbReference type="AlphaFoldDB" id="A0AAD9NUD7"/>
<evidence type="ECO:0000256" key="1">
    <source>
        <dbReference type="ARBA" id="ARBA00022669"/>
    </source>
</evidence>
<organism evidence="8 9">
    <name type="scientific">Ridgeia piscesae</name>
    <name type="common">Tubeworm</name>
    <dbReference type="NCBI Taxonomy" id="27915"/>
    <lineage>
        <taxon>Eukaryota</taxon>
        <taxon>Metazoa</taxon>
        <taxon>Spiralia</taxon>
        <taxon>Lophotrochozoa</taxon>
        <taxon>Annelida</taxon>
        <taxon>Polychaeta</taxon>
        <taxon>Sedentaria</taxon>
        <taxon>Canalipalpata</taxon>
        <taxon>Sabellida</taxon>
        <taxon>Siboglinidae</taxon>
        <taxon>Ridgeia</taxon>
    </lineage>
</organism>
<keyword evidence="5" id="KW-0325">Glycoprotein</keyword>
<evidence type="ECO:0000256" key="5">
    <source>
        <dbReference type="ARBA" id="ARBA00023180"/>
    </source>
</evidence>
<dbReference type="InterPro" id="IPR036508">
    <property type="entry name" value="Chitin-bd_dom_sf"/>
</dbReference>
<dbReference type="Proteomes" id="UP001209878">
    <property type="component" value="Unassembled WGS sequence"/>
</dbReference>
<dbReference type="Gene3D" id="3.20.20.80">
    <property type="entry name" value="Glycosidases"/>
    <property type="match status" value="1"/>
</dbReference>
<evidence type="ECO:0000259" key="7">
    <source>
        <dbReference type="PROSITE" id="PS50940"/>
    </source>
</evidence>
<dbReference type="GO" id="GO:0008061">
    <property type="term" value="F:chitin binding"/>
    <property type="evidence" value="ECO:0007669"/>
    <property type="project" value="UniProtKB-KW"/>
</dbReference>
<dbReference type="Gene3D" id="2.170.140.10">
    <property type="entry name" value="Chitin binding domain"/>
    <property type="match status" value="2"/>
</dbReference>
<reference evidence="8" key="1">
    <citation type="journal article" date="2023" name="Mol. Biol. Evol.">
        <title>Third-Generation Sequencing Reveals the Adaptive Role of the Epigenome in Three Deep-Sea Polychaetes.</title>
        <authorList>
            <person name="Perez M."/>
            <person name="Aroh O."/>
            <person name="Sun Y."/>
            <person name="Lan Y."/>
            <person name="Juniper S.K."/>
            <person name="Young C.R."/>
            <person name="Angers B."/>
            <person name="Qian P.Y."/>
        </authorList>
    </citation>
    <scope>NUCLEOTIDE SEQUENCE</scope>
    <source>
        <strain evidence="8">R07B-5</strain>
    </source>
</reference>
<dbReference type="EMBL" id="JAODUO010000414">
    <property type="protein sequence ID" value="KAK2181028.1"/>
    <property type="molecule type" value="Genomic_DNA"/>
</dbReference>
<dbReference type="Pfam" id="PF01607">
    <property type="entry name" value="CBM_14"/>
    <property type="match status" value="2"/>
</dbReference>
<accession>A0AAD9NUD7</accession>
<feature type="compositionally biased region" description="Low complexity" evidence="6">
    <location>
        <begin position="275"/>
        <end position="289"/>
    </location>
</feature>
<dbReference type="SMART" id="SM00494">
    <property type="entry name" value="ChtBD2"/>
    <property type="match status" value="6"/>
</dbReference>
<evidence type="ECO:0000313" key="9">
    <source>
        <dbReference type="Proteomes" id="UP001209878"/>
    </source>
</evidence>